<dbReference type="GO" id="GO:0005737">
    <property type="term" value="C:cytoplasm"/>
    <property type="evidence" value="ECO:0007669"/>
    <property type="project" value="TreeGrafter"/>
</dbReference>
<dbReference type="PANTHER" id="PTHR43968">
    <property type="match status" value="1"/>
</dbReference>
<evidence type="ECO:0000256" key="2">
    <source>
        <dbReference type="ARBA" id="ARBA00022679"/>
    </source>
</evidence>
<comment type="caution">
    <text evidence="6">The sequence shown here is derived from an EMBL/GenBank/DDBJ whole genome shotgun (WGS) entry which is preliminary data.</text>
</comment>
<dbReference type="SFLD" id="SFLDG01152">
    <property type="entry name" value="Main.3:_Omega-_and_Tau-like"/>
    <property type="match status" value="1"/>
</dbReference>
<dbReference type="GO" id="GO:0004364">
    <property type="term" value="F:glutathione transferase activity"/>
    <property type="evidence" value="ECO:0007669"/>
    <property type="project" value="UniProtKB-EC"/>
</dbReference>
<evidence type="ECO:0000313" key="6">
    <source>
        <dbReference type="EMBL" id="TGN18402.1"/>
    </source>
</evidence>
<dbReference type="PROSITE" id="PS50404">
    <property type="entry name" value="GST_NTER"/>
    <property type="match status" value="1"/>
</dbReference>
<evidence type="ECO:0000259" key="5">
    <source>
        <dbReference type="PROSITE" id="PS50405"/>
    </source>
</evidence>
<dbReference type="OrthoDB" id="9782992at2"/>
<dbReference type="SUPFAM" id="SSF47616">
    <property type="entry name" value="GST C-terminal domain-like"/>
    <property type="match status" value="1"/>
</dbReference>
<dbReference type="AlphaFoldDB" id="A0A4R9LXJ9"/>
<evidence type="ECO:0000313" key="7">
    <source>
        <dbReference type="Proteomes" id="UP000298058"/>
    </source>
</evidence>
<dbReference type="SFLD" id="SFLDG00358">
    <property type="entry name" value="Main_(cytGST)"/>
    <property type="match status" value="1"/>
</dbReference>
<dbReference type="PROSITE" id="PS50405">
    <property type="entry name" value="GST_CTER"/>
    <property type="match status" value="1"/>
</dbReference>
<dbReference type="Pfam" id="PF13410">
    <property type="entry name" value="GST_C_2"/>
    <property type="match status" value="1"/>
</dbReference>
<dbReference type="InterPro" id="IPR036282">
    <property type="entry name" value="Glutathione-S-Trfase_C_sf"/>
</dbReference>
<sequence>MNKPTLISFKLCPYVQRSVITLLEKKVDYEIKYIDLSNKPDWFLKISPLGRVPVLQVGEDVLFESAVINEYLDEVSPPSIHPESPLTKAKHRAWIEFASALLVDQYFLTMTKEQAEFEKRKGEIINKYKQLEAILPEPKNGALYFSGDRFHLIDTSYAPGFMRFAILQSALPELDLDKDFPKVRTWVKTLLSKESVQKSVLPEVPEEYIRYIKDHKSYLGSLLK</sequence>
<dbReference type="InterPro" id="IPR036249">
    <property type="entry name" value="Thioredoxin-like_sf"/>
</dbReference>
<dbReference type="FunFam" id="3.40.30.10:FF:000123">
    <property type="entry name" value="Glutathione transferase o1"/>
    <property type="match status" value="1"/>
</dbReference>
<evidence type="ECO:0000259" key="4">
    <source>
        <dbReference type="PROSITE" id="PS50404"/>
    </source>
</evidence>
<dbReference type="EC" id="2.5.1.18" evidence="1"/>
<dbReference type="SUPFAM" id="SSF52833">
    <property type="entry name" value="Thioredoxin-like"/>
    <property type="match status" value="1"/>
</dbReference>
<name>A0A4R9LXJ9_9LEPT</name>
<dbReference type="CDD" id="cd00570">
    <property type="entry name" value="GST_N_family"/>
    <property type="match status" value="1"/>
</dbReference>
<comment type="catalytic activity">
    <reaction evidence="3">
        <text>RX + glutathione = an S-substituted glutathione + a halide anion + H(+)</text>
        <dbReference type="Rhea" id="RHEA:16437"/>
        <dbReference type="ChEBI" id="CHEBI:15378"/>
        <dbReference type="ChEBI" id="CHEBI:16042"/>
        <dbReference type="ChEBI" id="CHEBI:17792"/>
        <dbReference type="ChEBI" id="CHEBI:57925"/>
        <dbReference type="ChEBI" id="CHEBI:90779"/>
        <dbReference type="EC" id="2.5.1.18"/>
    </reaction>
</comment>
<dbReference type="SFLD" id="SFLDS00019">
    <property type="entry name" value="Glutathione_Transferase_(cytos"/>
    <property type="match status" value="1"/>
</dbReference>
<reference evidence="6" key="1">
    <citation type="journal article" date="2019" name="PLoS Negl. Trop. Dis.">
        <title>Revisiting the worldwide diversity of Leptospira species in the environment.</title>
        <authorList>
            <person name="Vincent A.T."/>
            <person name="Schiettekatte O."/>
            <person name="Bourhy P."/>
            <person name="Veyrier F.J."/>
            <person name="Picardeau M."/>
        </authorList>
    </citation>
    <scope>NUCLEOTIDE SEQUENCE [LARGE SCALE GENOMIC DNA]</scope>
    <source>
        <strain evidence="6">201300427</strain>
    </source>
</reference>
<proteinExistence type="predicted"/>
<dbReference type="InterPro" id="IPR040079">
    <property type="entry name" value="Glutathione_S-Trfase"/>
</dbReference>
<dbReference type="Pfam" id="PF13409">
    <property type="entry name" value="GST_N_2"/>
    <property type="match status" value="1"/>
</dbReference>
<evidence type="ECO:0000256" key="3">
    <source>
        <dbReference type="ARBA" id="ARBA00047960"/>
    </source>
</evidence>
<dbReference type="PANTHER" id="PTHR43968:SF6">
    <property type="entry name" value="GLUTATHIONE S-TRANSFERASE OMEGA"/>
    <property type="match status" value="1"/>
</dbReference>
<dbReference type="RefSeq" id="WP_135761086.1">
    <property type="nucleotide sequence ID" value="NZ_RQHW01000047.1"/>
</dbReference>
<dbReference type="Proteomes" id="UP000298058">
    <property type="component" value="Unassembled WGS sequence"/>
</dbReference>
<dbReference type="EMBL" id="RQHW01000047">
    <property type="protein sequence ID" value="TGN18402.1"/>
    <property type="molecule type" value="Genomic_DNA"/>
</dbReference>
<organism evidence="6 7">
    <name type="scientific">Leptospira idonii</name>
    <dbReference type="NCBI Taxonomy" id="1193500"/>
    <lineage>
        <taxon>Bacteria</taxon>
        <taxon>Pseudomonadati</taxon>
        <taxon>Spirochaetota</taxon>
        <taxon>Spirochaetia</taxon>
        <taxon>Leptospirales</taxon>
        <taxon>Leptospiraceae</taxon>
        <taxon>Leptospira</taxon>
    </lineage>
</organism>
<keyword evidence="7" id="KW-1185">Reference proteome</keyword>
<feature type="domain" description="GST C-terminal" evidence="5">
    <location>
        <begin position="84"/>
        <end position="219"/>
    </location>
</feature>
<dbReference type="InterPro" id="IPR050983">
    <property type="entry name" value="GST_Omega/HSP26"/>
</dbReference>
<accession>A0A4R9LXJ9</accession>
<gene>
    <name evidence="6" type="ORF">EHS15_13460</name>
</gene>
<dbReference type="InterPro" id="IPR045073">
    <property type="entry name" value="Omega/Tau-like"/>
</dbReference>
<keyword evidence="2 6" id="KW-0808">Transferase</keyword>
<dbReference type="Gene3D" id="1.20.1050.10">
    <property type="match status" value="1"/>
</dbReference>
<evidence type="ECO:0000256" key="1">
    <source>
        <dbReference type="ARBA" id="ARBA00012452"/>
    </source>
</evidence>
<protein>
    <recommendedName>
        <fullName evidence="1">glutathione transferase</fullName>
        <ecNumber evidence="1">2.5.1.18</ecNumber>
    </recommendedName>
</protein>
<feature type="domain" description="GST N-terminal" evidence="4">
    <location>
        <begin position="2"/>
        <end position="80"/>
    </location>
</feature>
<dbReference type="InterPro" id="IPR004045">
    <property type="entry name" value="Glutathione_S-Trfase_N"/>
</dbReference>
<dbReference type="InterPro" id="IPR010987">
    <property type="entry name" value="Glutathione-S-Trfase_C-like"/>
</dbReference>
<dbReference type="Gene3D" id="3.40.30.10">
    <property type="entry name" value="Glutaredoxin"/>
    <property type="match status" value="1"/>
</dbReference>